<feature type="transmembrane region" description="Helical" evidence="5">
    <location>
        <begin position="337"/>
        <end position="358"/>
    </location>
</feature>
<dbReference type="Gene3D" id="6.10.280.80">
    <property type="entry name" value="NCX, peripheral helical region"/>
    <property type="match status" value="1"/>
</dbReference>
<accession>A0ABT7SPW5</accession>
<dbReference type="EMBL" id="JAUCDY010000008">
    <property type="protein sequence ID" value="MDM7858237.1"/>
    <property type="molecule type" value="Genomic_DNA"/>
</dbReference>
<feature type="transmembrane region" description="Helical" evidence="5">
    <location>
        <begin position="104"/>
        <end position="125"/>
    </location>
</feature>
<dbReference type="Pfam" id="PF01699">
    <property type="entry name" value="Na_Ca_ex"/>
    <property type="match status" value="2"/>
</dbReference>
<feature type="transmembrane region" description="Helical" evidence="5">
    <location>
        <begin position="281"/>
        <end position="299"/>
    </location>
</feature>
<evidence type="ECO:0000256" key="2">
    <source>
        <dbReference type="ARBA" id="ARBA00022692"/>
    </source>
</evidence>
<evidence type="ECO:0000313" key="8">
    <source>
        <dbReference type="Proteomes" id="UP001241056"/>
    </source>
</evidence>
<feature type="transmembrane region" description="Helical" evidence="5">
    <location>
        <begin position="306"/>
        <end position="325"/>
    </location>
</feature>
<dbReference type="Gene3D" id="1.20.1420.30">
    <property type="entry name" value="NCX, central ion-binding region"/>
    <property type="match status" value="2"/>
</dbReference>
<feature type="transmembrane region" description="Helical" evidence="5">
    <location>
        <begin position="179"/>
        <end position="197"/>
    </location>
</feature>
<feature type="domain" description="Sodium/calcium exchanger membrane region" evidence="6">
    <location>
        <begin position="179"/>
        <end position="321"/>
    </location>
</feature>
<feature type="transmembrane region" description="Helical" evidence="5">
    <location>
        <begin position="212"/>
        <end position="236"/>
    </location>
</feature>
<gene>
    <name evidence="7" type="ORF">QEZ41_08090</name>
</gene>
<dbReference type="Proteomes" id="UP001241056">
    <property type="component" value="Unassembled WGS sequence"/>
</dbReference>
<keyword evidence="2 5" id="KW-0812">Transmembrane</keyword>
<protein>
    <submittedName>
        <fullName evidence="7">Calcium/sodium antiporter</fullName>
    </submittedName>
</protein>
<dbReference type="PANTHER" id="PTHR10846:SF8">
    <property type="entry name" value="INNER MEMBRANE PROTEIN YRBG"/>
    <property type="match status" value="1"/>
</dbReference>
<proteinExistence type="predicted"/>
<comment type="caution">
    <text evidence="7">The sequence shown here is derived from an EMBL/GenBank/DDBJ whole genome shotgun (WGS) entry which is preliminary data.</text>
</comment>
<sequence length="366" mass="39362">MYLTISLSLIAGLVLLVFGAEFLVRGAARIAAMLNISPLIIGLTIVAFGTSTPEMAVSTQSAWSGQGDLAIGNVIGSNIFNVLFILGLSALITPLIVSRQLIRLDVPVMIAASILAWVLAIDGSYSRLDGVILFSCVVLYTSYLIFSSLRKYRLGKMSVDDSEYAEHVNPGRFTVVKNIAFILAGLVLLLLGSKWLVNGAVDLAKLLGLSELIIGLTVLAVGTSLPELATSLIAAWKGERDIAVGNVVGSNIFNMLCVLGLAGLVSPLAIPIAPNALSLDFPVMLATTIACLPIFFAGYRISRWNGALFFFYYITYTCYLILHSQEHNLAQTLSDAMLGYVVPLTGISLFVIAFRAYYKQPSLLQR</sequence>
<feature type="transmembrane region" description="Helical" evidence="5">
    <location>
        <begin position="31"/>
        <end position="50"/>
    </location>
</feature>
<organism evidence="7 8">
    <name type="scientific">Thiopseudomonas acetoxidans</name>
    <dbReference type="NCBI Taxonomy" id="3041622"/>
    <lineage>
        <taxon>Bacteria</taxon>
        <taxon>Pseudomonadati</taxon>
        <taxon>Pseudomonadota</taxon>
        <taxon>Gammaproteobacteria</taxon>
        <taxon>Pseudomonadales</taxon>
        <taxon>Pseudomonadaceae</taxon>
        <taxon>Thiopseudomonas</taxon>
    </lineage>
</organism>
<evidence type="ECO:0000256" key="5">
    <source>
        <dbReference type="SAM" id="Phobius"/>
    </source>
</evidence>
<keyword evidence="8" id="KW-1185">Reference proteome</keyword>
<evidence type="ECO:0000259" key="6">
    <source>
        <dbReference type="Pfam" id="PF01699"/>
    </source>
</evidence>
<feature type="transmembrane region" description="Helical" evidence="5">
    <location>
        <begin position="248"/>
        <end position="269"/>
    </location>
</feature>
<dbReference type="PANTHER" id="PTHR10846">
    <property type="entry name" value="SODIUM/POTASSIUM/CALCIUM EXCHANGER"/>
    <property type="match status" value="1"/>
</dbReference>
<feature type="transmembrane region" description="Helical" evidence="5">
    <location>
        <begin position="6"/>
        <end position="24"/>
    </location>
</feature>
<evidence type="ECO:0000256" key="3">
    <source>
        <dbReference type="ARBA" id="ARBA00022989"/>
    </source>
</evidence>
<dbReference type="InterPro" id="IPR004481">
    <property type="entry name" value="K/Na/Ca-exchanger"/>
</dbReference>
<dbReference type="InterPro" id="IPR044880">
    <property type="entry name" value="NCX_ion-bd_dom_sf"/>
</dbReference>
<evidence type="ECO:0000256" key="4">
    <source>
        <dbReference type="ARBA" id="ARBA00023136"/>
    </source>
</evidence>
<feature type="transmembrane region" description="Helical" evidence="5">
    <location>
        <begin position="131"/>
        <end position="149"/>
    </location>
</feature>
<keyword evidence="3 5" id="KW-1133">Transmembrane helix</keyword>
<evidence type="ECO:0000313" key="7">
    <source>
        <dbReference type="EMBL" id="MDM7858237.1"/>
    </source>
</evidence>
<comment type="subcellular location">
    <subcellularLocation>
        <location evidence="1">Membrane</location>
        <topology evidence="1">Multi-pass membrane protein</topology>
    </subcellularLocation>
</comment>
<feature type="transmembrane region" description="Helical" evidence="5">
    <location>
        <begin position="70"/>
        <end position="92"/>
    </location>
</feature>
<name>A0ABT7SPW5_9GAMM</name>
<keyword evidence="4 5" id="KW-0472">Membrane</keyword>
<evidence type="ECO:0000256" key="1">
    <source>
        <dbReference type="ARBA" id="ARBA00004141"/>
    </source>
</evidence>
<dbReference type="NCBIfam" id="TIGR00367">
    <property type="entry name" value="calcium/sodium antiporter"/>
    <property type="match status" value="1"/>
</dbReference>
<reference evidence="7 8" key="1">
    <citation type="submission" date="2023-06" db="EMBL/GenBank/DDBJ databases">
        <title>Thiopseudomonas sp. CY1220 draft genome sequence.</title>
        <authorList>
            <person name="Zhao G."/>
            <person name="An M."/>
        </authorList>
    </citation>
    <scope>NUCLEOTIDE SEQUENCE [LARGE SCALE GENOMIC DNA]</scope>
    <source>
        <strain evidence="7 8">CY1220</strain>
    </source>
</reference>
<dbReference type="RefSeq" id="WP_289410911.1">
    <property type="nucleotide sequence ID" value="NZ_JAUCDY010000008.1"/>
</dbReference>
<feature type="domain" description="Sodium/calcium exchanger membrane region" evidence="6">
    <location>
        <begin position="8"/>
        <end position="145"/>
    </location>
</feature>
<dbReference type="InterPro" id="IPR004837">
    <property type="entry name" value="NaCa_Exmemb"/>
</dbReference>